<evidence type="ECO:0000313" key="2">
    <source>
        <dbReference type="Proteomes" id="UP000801492"/>
    </source>
</evidence>
<dbReference type="AlphaFoldDB" id="A0A8K0G7Z1"/>
<feature type="non-terminal residue" evidence="1">
    <location>
        <position position="1"/>
    </location>
</feature>
<gene>
    <name evidence="1" type="ORF">ILUMI_14200</name>
</gene>
<proteinExistence type="predicted"/>
<dbReference type="Proteomes" id="UP000801492">
    <property type="component" value="Unassembled WGS sequence"/>
</dbReference>
<comment type="caution">
    <text evidence="1">The sequence shown here is derived from an EMBL/GenBank/DDBJ whole genome shotgun (WGS) entry which is preliminary data.</text>
</comment>
<protein>
    <submittedName>
        <fullName evidence="1">Uncharacterized protein</fullName>
    </submittedName>
</protein>
<keyword evidence="2" id="KW-1185">Reference proteome</keyword>
<evidence type="ECO:0000313" key="1">
    <source>
        <dbReference type="EMBL" id="KAF2891972.1"/>
    </source>
</evidence>
<organism evidence="1 2">
    <name type="scientific">Ignelater luminosus</name>
    <name type="common">Cucubano</name>
    <name type="synonym">Pyrophorus luminosus</name>
    <dbReference type="NCBI Taxonomy" id="2038154"/>
    <lineage>
        <taxon>Eukaryota</taxon>
        <taxon>Metazoa</taxon>
        <taxon>Ecdysozoa</taxon>
        <taxon>Arthropoda</taxon>
        <taxon>Hexapoda</taxon>
        <taxon>Insecta</taxon>
        <taxon>Pterygota</taxon>
        <taxon>Neoptera</taxon>
        <taxon>Endopterygota</taxon>
        <taxon>Coleoptera</taxon>
        <taxon>Polyphaga</taxon>
        <taxon>Elateriformia</taxon>
        <taxon>Elateroidea</taxon>
        <taxon>Elateridae</taxon>
        <taxon>Agrypninae</taxon>
        <taxon>Pyrophorini</taxon>
        <taxon>Ignelater</taxon>
    </lineage>
</organism>
<reference evidence="1" key="1">
    <citation type="submission" date="2019-08" db="EMBL/GenBank/DDBJ databases">
        <title>The genome of the North American firefly Photinus pyralis.</title>
        <authorList>
            <consortium name="Photinus pyralis genome working group"/>
            <person name="Fallon T.R."/>
            <person name="Sander Lower S.E."/>
            <person name="Weng J.-K."/>
        </authorList>
    </citation>
    <scope>NUCLEOTIDE SEQUENCE</scope>
    <source>
        <strain evidence="1">TRF0915ILg1</strain>
        <tissue evidence="1">Whole body</tissue>
    </source>
</reference>
<name>A0A8K0G7Z1_IGNLU</name>
<sequence length="61" mass="7222">MPRKRKQLLIMYDISTKLTETELAETVYYQNLEGQMTIEEFKKQFALSYPNPLRKAKGHNS</sequence>
<accession>A0A8K0G7Z1</accession>
<dbReference type="EMBL" id="VTPC01017479">
    <property type="protein sequence ID" value="KAF2891972.1"/>
    <property type="molecule type" value="Genomic_DNA"/>
</dbReference>